<keyword evidence="1" id="KW-1133">Transmembrane helix</keyword>
<feature type="transmembrane region" description="Helical" evidence="1">
    <location>
        <begin position="187"/>
        <end position="206"/>
    </location>
</feature>
<feature type="transmembrane region" description="Helical" evidence="1">
    <location>
        <begin position="212"/>
        <end position="236"/>
    </location>
</feature>
<organism evidence="3 4">
    <name type="scientific">Oceanidesulfovibrio indonesiensis</name>
    <dbReference type="NCBI Taxonomy" id="54767"/>
    <lineage>
        <taxon>Bacteria</taxon>
        <taxon>Pseudomonadati</taxon>
        <taxon>Thermodesulfobacteriota</taxon>
        <taxon>Desulfovibrionia</taxon>
        <taxon>Desulfovibrionales</taxon>
        <taxon>Desulfovibrionaceae</taxon>
        <taxon>Oceanidesulfovibrio</taxon>
    </lineage>
</organism>
<dbReference type="PANTHER" id="PTHR12715:SF4">
    <property type="entry name" value="EAMA DOMAIN-CONTAINING PROTEIN"/>
    <property type="match status" value="1"/>
</dbReference>
<reference evidence="3 4" key="1">
    <citation type="submission" date="2018-06" db="EMBL/GenBank/DDBJ databases">
        <title>Complete genome of Desulfovibrio indonesiensis P37SLT.</title>
        <authorList>
            <person name="Crispim J.S."/>
            <person name="Vidigal P.M.P."/>
            <person name="Silva L.C.F."/>
            <person name="Laguardia C.N."/>
            <person name="Araujo L.C."/>
            <person name="Dias R.S."/>
            <person name="Sousa M.P."/>
            <person name="Paula S.O."/>
            <person name="Silva C."/>
        </authorList>
    </citation>
    <scope>NUCLEOTIDE SEQUENCE [LARGE SCALE GENOMIC DNA]</scope>
    <source>
        <strain evidence="3 4">P37SLT</strain>
    </source>
</reference>
<feature type="domain" description="EamA" evidence="2">
    <location>
        <begin position="6"/>
        <end position="135"/>
    </location>
</feature>
<feature type="transmembrane region" description="Helical" evidence="1">
    <location>
        <begin position="91"/>
        <end position="113"/>
    </location>
</feature>
<dbReference type="InterPro" id="IPR052756">
    <property type="entry name" value="Alkyne_AA_exporter"/>
</dbReference>
<dbReference type="Pfam" id="PF00892">
    <property type="entry name" value="EamA"/>
    <property type="match status" value="2"/>
</dbReference>
<feature type="transmembrane region" description="Helical" evidence="1">
    <location>
        <begin position="273"/>
        <end position="291"/>
    </location>
</feature>
<accession>A0A7M3MDU1</accession>
<dbReference type="PANTHER" id="PTHR12715">
    <property type="entry name" value="TRANSPORTER, DRUG/METABOLITE EXPORTER FAMILY"/>
    <property type="match status" value="1"/>
</dbReference>
<dbReference type="InterPro" id="IPR000620">
    <property type="entry name" value="EamA_dom"/>
</dbReference>
<comment type="caution">
    <text evidence="3">The sequence shown here is derived from an EMBL/GenBank/DDBJ whole genome shotgun (WGS) entry which is preliminary data.</text>
</comment>
<dbReference type="GO" id="GO:0016020">
    <property type="term" value="C:membrane"/>
    <property type="evidence" value="ECO:0007669"/>
    <property type="project" value="InterPro"/>
</dbReference>
<dbReference type="Proteomes" id="UP000448292">
    <property type="component" value="Unassembled WGS sequence"/>
</dbReference>
<feature type="transmembrane region" description="Helical" evidence="1">
    <location>
        <begin position="248"/>
        <end position="267"/>
    </location>
</feature>
<dbReference type="RefSeq" id="WP_144303204.1">
    <property type="nucleotide sequence ID" value="NZ_QMIE01000009.1"/>
</dbReference>
<evidence type="ECO:0000259" key="2">
    <source>
        <dbReference type="Pfam" id="PF00892"/>
    </source>
</evidence>
<feature type="transmembrane region" description="Helical" evidence="1">
    <location>
        <begin position="120"/>
        <end position="137"/>
    </location>
</feature>
<evidence type="ECO:0000256" key="1">
    <source>
        <dbReference type="SAM" id="Phobius"/>
    </source>
</evidence>
<dbReference type="SUPFAM" id="SSF103481">
    <property type="entry name" value="Multidrug resistance efflux transporter EmrE"/>
    <property type="match status" value="2"/>
</dbReference>
<feature type="transmembrane region" description="Helical" evidence="1">
    <location>
        <begin position="35"/>
        <end position="53"/>
    </location>
</feature>
<dbReference type="EMBL" id="QMIE01000009">
    <property type="protein sequence ID" value="TVM16862.1"/>
    <property type="molecule type" value="Genomic_DNA"/>
</dbReference>
<feature type="transmembrane region" description="Helical" evidence="1">
    <location>
        <begin position="149"/>
        <end position="166"/>
    </location>
</feature>
<evidence type="ECO:0000313" key="4">
    <source>
        <dbReference type="Proteomes" id="UP000448292"/>
    </source>
</evidence>
<name>A0A7M3MDU1_9BACT</name>
<feature type="domain" description="EamA" evidence="2">
    <location>
        <begin position="150"/>
        <end position="290"/>
    </location>
</feature>
<keyword evidence="1" id="KW-0812">Transmembrane</keyword>
<keyword evidence="4" id="KW-1185">Reference proteome</keyword>
<dbReference type="OrthoDB" id="9809509at2"/>
<dbReference type="InterPro" id="IPR037185">
    <property type="entry name" value="EmrE-like"/>
</dbReference>
<dbReference type="Gene3D" id="1.10.3730.20">
    <property type="match status" value="1"/>
</dbReference>
<sequence>MDARALTALACALLFWASAFVGIRAALPGYDPGDLALLRFTVASLSLVPFALIRRMRPPRLADVPAIFLHGFFGFFVYHVSLNYGERTVSAASACFMIGAIPVFSALLSAFFLKEKLSRQTLLGIAVSMAGLLVIANAEGQGFSFNPDAWFVILAALSESIYFVCIKPRLKRGPWDDDPRRYDPLSYTTYTLWAGMLLMLIFAPGLPGAVAAAPLSATLSVVYLGIFPGSVAYLCWNYGLSRGDVGKVASSQYLMPGIAMLLGWVWLREMPPALAVAGGILALSGVVVVNTGSLMKRVRAGCTTVSGGKIPESAADK</sequence>
<protein>
    <submittedName>
        <fullName evidence="3">EamA family transporter</fullName>
    </submittedName>
</protein>
<proteinExistence type="predicted"/>
<evidence type="ECO:0000313" key="3">
    <source>
        <dbReference type="EMBL" id="TVM16862.1"/>
    </source>
</evidence>
<dbReference type="AlphaFoldDB" id="A0A7M3MDU1"/>
<keyword evidence="1" id="KW-0472">Membrane</keyword>
<gene>
    <name evidence="3" type="ORF">DPQ33_10630</name>
</gene>
<feature type="transmembrane region" description="Helical" evidence="1">
    <location>
        <begin position="65"/>
        <end position="85"/>
    </location>
</feature>